<dbReference type="AlphaFoldDB" id="A0A699Z703"/>
<dbReference type="EMBL" id="BLLF01000802">
    <property type="protein sequence ID" value="GFH15066.1"/>
    <property type="molecule type" value="Genomic_DNA"/>
</dbReference>
<dbReference type="Proteomes" id="UP000485058">
    <property type="component" value="Unassembled WGS sequence"/>
</dbReference>
<gene>
    <name evidence="2" type="ORF">HaLaN_11226</name>
</gene>
<feature type="non-terminal residue" evidence="2">
    <location>
        <position position="1"/>
    </location>
</feature>
<accession>A0A699Z703</accession>
<protein>
    <submittedName>
        <fullName evidence="2">Uncharacterized protein</fullName>
    </submittedName>
</protein>
<organism evidence="2 3">
    <name type="scientific">Haematococcus lacustris</name>
    <name type="common">Green alga</name>
    <name type="synonym">Haematococcus pluvialis</name>
    <dbReference type="NCBI Taxonomy" id="44745"/>
    <lineage>
        <taxon>Eukaryota</taxon>
        <taxon>Viridiplantae</taxon>
        <taxon>Chlorophyta</taxon>
        <taxon>core chlorophytes</taxon>
        <taxon>Chlorophyceae</taxon>
        <taxon>CS clade</taxon>
        <taxon>Chlamydomonadales</taxon>
        <taxon>Haematococcaceae</taxon>
        <taxon>Haematococcus</taxon>
    </lineage>
</organism>
<feature type="non-terminal residue" evidence="2">
    <location>
        <position position="285"/>
    </location>
</feature>
<name>A0A699Z703_HAELA</name>
<feature type="region of interest" description="Disordered" evidence="1">
    <location>
        <begin position="165"/>
        <end position="199"/>
    </location>
</feature>
<evidence type="ECO:0000313" key="2">
    <source>
        <dbReference type="EMBL" id="GFH15066.1"/>
    </source>
</evidence>
<evidence type="ECO:0000313" key="3">
    <source>
        <dbReference type="Proteomes" id="UP000485058"/>
    </source>
</evidence>
<comment type="caution">
    <text evidence="2">The sequence shown here is derived from an EMBL/GenBank/DDBJ whole genome shotgun (WGS) entry which is preliminary data.</text>
</comment>
<proteinExistence type="predicted"/>
<sequence>MFSGYGGEQQLEALPAAPGTYHGRRSAIVSICQQLHHAELHAAVDAFLAFSQRTAWHTTPGSVSPTAYLMVVDSQLLQLTSDALCFLRASRLQQACEVSPLEAALLAACAVMVSAVHSQAAPLDTWRPLMEQLLAPQTCGFLLLLADVLAVLAPLDPAQGPLVAAEGAAPQRQPAAPTGHAEAASSPPGRQAPTAPCTREASLRWAGRPQGGRGRSAGLPDLTHLLAVLTALLRELDLLQHLVDLHRAAEEAGAAPAALEPLLETVVAAAACFSRPGQPPTLPAA</sequence>
<reference evidence="2 3" key="1">
    <citation type="submission" date="2020-02" db="EMBL/GenBank/DDBJ databases">
        <title>Draft genome sequence of Haematococcus lacustris strain NIES-144.</title>
        <authorList>
            <person name="Morimoto D."/>
            <person name="Nakagawa S."/>
            <person name="Yoshida T."/>
            <person name="Sawayama S."/>
        </authorList>
    </citation>
    <scope>NUCLEOTIDE SEQUENCE [LARGE SCALE GENOMIC DNA]</scope>
    <source>
        <strain evidence="2 3">NIES-144</strain>
    </source>
</reference>
<keyword evidence="3" id="KW-1185">Reference proteome</keyword>
<evidence type="ECO:0000256" key="1">
    <source>
        <dbReference type="SAM" id="MobiDB-lite"/>
    </source>
</evidence>